<name>A0A4Q7VX89_9ACTN</name>
<sequence>MLELDTELLDQLGLGSLSPETKKAFLEQMYSTMELRVGVLLASTLSAEAMREFEQLVDAGDEEASLAWLEANCPDYREAVNAVFADLKAEVARSVPDILDAEK</sequence>
<evidence type="ECO:0000313" key="1">
    <source>
        <dbReference type="EMBL" id="RZU01293.1"/>
    </source>
</evidence>
<keyword evidence="2" id="KW-1185">Reference proteome</keyword>
<evidence type="ECO:0000313" key="2">
    <source>
        <dbReference type="Proteomes" id="UP000292027"/>
    </source>
</evidence>
<dbReference type="InterPro" id="IPR043722">
    <property type="entry name" value="DUF5663"/>
</dbReference>
<accession>A0A4Q7VX89</accession>
<dbReference type="Proteomes" id="UP000292027">
    <property type="component" value="Unassembled WGS sequence"/>
</dbReference>
<reference evidence="1 2" key="1">
    <citation type="journal article" date="2015" name="Stand. Genomic Sci.">
        <title>Genomic Encyclopedia of Bacterial and Archaeal Type Strains, Phase III: the genomes of soil and plant-associated and newly described type strains.</title>
        <authorList>
            <person name="Whitman W.B."/>
            <person name="Woyke T."/>
            <person name="Klenk H.P."/>
            <person name="Zhou Y."/>
            <person name="Lilburn T.G."/>
            <person name="Beck B.J."/>
            <person name="De Vos P."/>
            <person name="Vandamme P."/>
            <person name="Eisen J.A."/>
            <person name="Garrity G."/>
            <person name="Hugenholtz P."/>
            <person name="Kyrpides N.C."/>
        </authorList>
    </citation>
    <scope>NUCLEOTIDE SEQUENCE [LARGE SCALE GENOMIC DNA]</scope>
    <source>
        <strain evidence="1 2">VKM Ac-2540</strain>
    </source>
</reference>
<dbReference type="EMBL" id="SHKR01000019">
    <property type="protein sequence ID" value="RZU01293.1"/>
    <property type="molecule type" value="Genomic_DNA"/>
</dbReference>
<dbReference type="Pfam" id="PF18908">
    <property type="entry name" value="DUF5663"/>
    <property type="match status" value="1"/>
</dbReference>
<comment type="caution">
    <text evidence="1">The sequence shown here is derived from an EMBL/GenBank/DDBJ whole genome shotgun (WGS) entry which is preliminary data.</text>
</comment>
<gene>
    <name evidence="1" type="ORF">EV645_8123</name>
</gene>
<organism evidence="1 2">
    <name type="scientific">Kribbella rubisoli</name>
    <dbReference type="NCBI Taxonomy" id="3075929"/>
    <lineage>
        <taxon>Bacteria</taxon>
        <taxon>Bacillati</taxon>
        <taxon>Actinomycetota</taxon>
        <taxon>Actinomycetes</taxon>
        <taxon>Propionibacteriales</taxon>
        <taxon>Kribbellaceae</taxon>
        <taxon>Kribbella</taxon>
    </lineage>
</organism>
<dbReference type="AlphaFoldDB" id="A0A4Q7VX89"/>
<proteinExistence type="predicted"/>
<protein>
    <submittedName>
        <fullName evidence="1">Uncharacterized protein</fullName>
    </submittedName>
</protein>